<dbReference type="PRINTS" id="PR00032">
    <property type="entry name" value="HTHARAC"/>
</dbReference>
<evidence type="ECO:0000256" key="2">
    <source>
        <dbReference type="ARBA" id="ARBA00023125"/>
    </source>
</evidence>
<dbReference type="RefSeq" id="WP_377345764.1">
    <property type="nucleotide sequence ID" value="NZ_JBHLTP010000003.1"/>
</dbReference>
<evidence type="ECO:0000256" key="1">
    <source>
        <dbReference type="ARBA" id="ARBA00023015"/>
    </source>
</evidence>
<sequence length="293" mass="33556">MPYTKPYTDYFYYPFSQSDIAETAQLLALGAGDLSSDIDDNKPIFHGLGFLYIRTGTVTVTISQQELTLTAGTAVIIQDWDTLSLSNFGNKDGVTYMFVSLKGEAIRHVWELIHNQFGTMLYLNPHTDPIAYFTNMLEKARMDQLNDAYEASGYAYQFAMKLYHYCLRLESHSSHSDWPSTIMDAIKYAKEHYHQDISPGDMASACNLSRYHFARQFKEKTRVTPIQYITTLRIQRAKELLEHTSYAVEEIANLIGYHNANYFTKVFKKVTGTTPGRYRKFPDSVSPAYKSLV</sequence>
<evidence type="ECO:0000313" key="5">
    <source>
        <dbReference type="EMBL" id="MFC0523221.1"/>
    </source>
</evidence>
<dbReference type="PROSITE" id="PS01124">
    <property type="entry name" value="HTH_ARAC_FAMILY_2"/>
    <property type="match status" value="1"/>
</dbReference>
<dbReference type="Pfam" id="PF12833">
    <property type="entry name" value="HTH_18"/>
    <property type="match status" value="1"/>
</dbReference>
<protein>
    <submittedName>
        <fullName evidence="5">Helix-turn-helix domain-containing protein</fullName>
    </submittedName>
</protein>
<comment type="caution">
    <text evidence="5">The sequence shown here is derived from an EMBL/GenBank/DDBJ whole genome shotgun (WGS) entry which is preliminary data.</text>
</comment>
<dbReference type="InterPro" id="IPR018062">
    <property type="entry name" value="HTH_AraC-typ_CS"/>
</dbReference>
<organism evidence="5 6">
    <name type="scientific">Pontibacillus salicampi</name>
    <dbReference type="NCBI Taxonomy" id="1449801"/>
    <lineage>
        <taxon>Bacteria</taxon>
        <taxon>Bacillati</taxon>
        <taxon>Bacillota</taxon>
        <taxon>Bacilli</taxon>
        <taxon>Bacillales</taxon>
        <taxon>Bacillaceae</taxon>
        <taxon>Pontibacillus</taxon>
    </lineage>
</organism>
<dbReference type="PROSITE" id="PS00041">
    <property type="entry name" value="HTH_ARAC_FAMILY_1"/>
    <property type="match status" value="1"/>
</dbReference>
<gene>
    <name evidence="5" type="ORF">ACFFGV_06380</name>
</gene>
<dbReference type="InterPro" id="IPR018060">
    <property type="entry name" value="HTH_AraC"/>
</dbReference>
<name>A0ABV6LLD0_9BACI</name>
<dbReference type="Proteomes" id="UP001589836">
    <property type="component" value="Unassembled WGS sequence"/>
</dbReference>
<dbReference type="EMBL" id="JBHLTP010000003">
    <property type="protein sequence ID" value="MFC0523221.1"/>
    <property type="molecule type" value="Genomic_DNA"/>
</dbReference>
<evidence type="ECO:0000256" key="3">
    <source>
        <dbReference type="ARBA" id="ARBA00023163"/>
    </source>
</evidence>
<evidence type="ECO:0000313" key="6">
    <source>
        <dbReference type="Proteomes" id="UP001589836"/>
    </source>
</evidence>
<dbReference type="SUPFAM" id="SSF46689">
    <property type="entry name" value="Homeodomain-like"/>
    <property type="match status" value="2"/>
</dbReference>
<evidence type="ECO:0000259" key="4">
    <source>
        <dbReference type="PROSITE" id="PS01124"/>
    </source>
</evidence>
<proteinExistence type="predicted"/>
<dbReference type="Gene3D" id="1.10.10.60">
    <property type="entry name" value="Homeodomain-like"/>
    <property type="match status" value="2"/>
</dbReference>
<keyword evidence="1" id="KW-0805">Transcription regulation</keyword>
<dbReference type="PANTHER" id="PTHR43280:SF28">
    <property type="entry name" value="HTH-TYPE TRANSCRIPTIONAL ACTIVATOR RHAS"/>
    <property type="match status" value="1"/>
</dbReference>
<keyword evidence="6" id="KW-1185">Reference proteome</keyword>
<accession>A0ABV6LLD0</accession>
<keyword evidence="2" id="KW-0238">DNA-binding</keyword>
<dbReference type="InterPro" id="IPR009057">
    <property type="entry name" value="Homeodomain-like_sf"/>
</dbReference>
<feature type="domain" description="HTH araC/xylS-type" evidence="4">
    <location>
        <begin position="183"/>
        <end position="281"/>
    </location>
</feature>
<dbReference type="InterPro" id="IPR020449">
    <property type="entry name" value="Tscrpt_reg_AraC-type_HTH"/>
</dbReference>
<dbReference type="SMART" id="SM00342">
    <property type="entry name" value="HTH_ARAC"/>
    <property type="match status" value="1"/>
</dbReference>
<dbReference type="PANTHER" id="PTHR43280">
    <property type="entry name" value="ARAC-FAMILY TRANSCRIPTIONAL REGULATOR"/>
    <property type="match status" value="1"/>
</dbReference>
<keyword evidence="3" id="KW-0804">Transcription</keyword>
<reference evidence="5 6" key="1">
    <citation type="submission" date="2024-09" db="EMBL/GenBank/DDBJ databases">
        <authorList>
            <person name="Sun Q."/>
            <person name="Mori K."/>
        </authorList>
    </citation>
    <scope>NUCLEOTIDE SEQUENCE [LARGE SCALE GENOMIC DNA]</scope>
    <source>
        <strain evidence="5 6">NCAIM B.02529</strain>
    </source>
</reference>